<evidence type="ECO:0000256" key="5">
    <source>
        <dbReference type="ARBA" id="ARBA00023136"/>
    </source>
</evidence>
<dbReference type="AlphaFoldDB" id="A0A251ULV4"/>
<comment type="subcellular location">
    <subcellularLocation>
        <location evidence="1">Membrane</location>
        <topology evidence="1">Multi-pass membrane protein</topology>
    </subcellularLocation>
</comment>
<dbReference type="InParanoid" id="A0A251ULV4"/>
<sequence>MVWVAVLWIIFVIVNVLIIISNVFQLVFLAELEDRYNYRNPYETSTLINNLVVFEMVLHGVCCGIFLVTGHWFMFQLTFTFVIYNTILFFNGQHLINVTTHFGSFKAKTTYQFVKLAFYWPLLVVVIDRMVTWAWST</sequence>
<reference evidence="7 9" key="1">
    <citation type="journal article" date="2017" name="Nature">
        <title>The sunflower genome provides insights into oil metabolism, flowering and Asterid evolution.</title>
        <authorList>
            <person name="Badouin H."/>
            <person name="Gouzy J."/>
            <person name="Grassa C.J."/>
            <person name="Murat F."/>
            <person name="Staton S.E."/>
            <person name="Cottret L."/>
            <person name="Lelandais-Briere C."/>
            <person name="Owens G.L."/>
            <person name="Carrere S."/>
            <person name="Mayjonade B."/>
            <person name="Legrand L."/>
            <person name="Gill N."/>
            <person name="Kane N.C."/>
            <person name="Bowers J.E."/>
            <person name="Hubner S."/>
            <person name="Bellec A."/>
            <person name="Berard A."/>
            <person name="Berges H."/>
            <person name="Blanchet N."/>
            <person name="Boniface M.C."/>
            <person name="Brunel D."/>
            <person name="Catrice O."/>
            <person name="Chaidir N."/>
            <person name="Claudel C."/>
            <person name="Donnadieu C."/>
            <person name="Faraut T."/>
            <person name="Fievet G."/>
            <person name="Helmstetter N."/>
            <person name="King M."/>
            <person name="Knapp S.J."/>
            <person name="Lai Z."/>
            <person name="Le Paslier M.C."/>
            <person name="Lippi Y."/>
            <person name="Lorenzon L."/>
            <person name="Mandel J.R."/>
            <person name="Marage G."/>
            <person name="Marchand G."/>
            <person name="Marquand E."/>
            <person name="Bret-Mestries E."/>
            <person name="Morien E."/>
            <person name="Nambeesan S."/>
            <person name="Nguyen T."/>
            <person name="Pegot-Espagnet P."/>
            <person name="Pouilly N."/>
            <person name="Raftis F."/>
            <person name="Sallet E."/>
            <person name="Schiex T."/>
            <person name="Thomas J."/>
            <person name="Vandecasteele C."/>
            <person name="Vares D."/>
            <person name="Vear F."/>
            <person name="Vautrin S."/>
            <person name="Crespi M."/>
            <person name="Mangin B."/>
            <person name="Burke J.M."/>
            <person name="Salse J."/>
            <person name="Munos S."/>
            <person name="Vincourt P."/>
            <person name="Rieseberg L.H."/>
            <person name="Langlade N.B."/>
        </authorList>
    </citation>
    <scope>NUCLEOTIDE SEQUENCE [LARGE SCALE GENOMIC DNA]</scope>
    <source>
        <strain evidence="9">cv. SF193</strain>
        <tissue evidence="7">Leaves</tissue>
    </source>
</reference>
<evidence type="ECO:0000313" key="8">
    <source>
        <dbReference type="EMBL" id="OTG24084.1"/>
    </source>
</evidence>
<evidence type="ECO:0000256" key="1">
    <source>
        <dbReference type="ARBA" id="ARBA00004141"/>
    </source>
</evidence>
<reference evidence="7" key="3">
    <citation type="submission" date="2020-06" db="EMBL/GenBank/DDBJ databases">
        <title>Helianthus annuus Genome sequencing and assembly Release 2.</title>
        <authorList>
            <person name="Gouzy J."/>
            <person name="Langlade N."/>
            <person name="Munos S."/>
        </authorList>
    </citation>
    <scope>NUCLEOTIDE SEQUENCE</scope>
    <source>
        <tissue evidence="7">Leaves</tissue>
    </source>
</reference>
<dbReference type="EMBL" id="MNCJ02000320">
    <property type="protein sequence ID" value="KAF5804336.1"/>
    <property type="molecule type" value="Genomic_DNA"/>
</dbReference>
<feature type="transmembrane region" description="Helical" evidence="6">
    <location>
        <begin position="6"/>
        <end position="27"/>
    </location>
</feature>
<dbReference type="GO" id="GO:0005102">
    <property type="term" value="F:signaling receptor binding"/>
    <property type="evidence" value="ECO:0000318"/>
    <property type="project" value="GO_Central"/>
</dbReference>
<dbReference type="Gramene" id="mRNA:HanXRQr2_Chr05g0195891">
    <property type="protein sequence ID" value="mRNA:HanXRQr2_Chr05g0195891"/>
    <property type="gene ID" value="HanXRQr2_Chr05g0195891"/>
</dbReference>
<evidence type="ECO:0000256" key="6">
    <source>
        <dbReference type="SAM" id="Phobius"/>
    </source>
</evidence>
<comment type="similarity">
    <text evidence="2">Belongs to the cornichon family.</text>
</comment>
<organism evidence="8 9">
    <name type="scientific">Helianthus annuus</name>
    <name type="common">Common sunflower</name>
    <dbReference type="NCBI Taxonomy" id="4232"/>
    <lineage>
        <taxon>Eukaryota</taxon>
        <taxon>Viridiplantae</taxon>
        <taxon>Streptophyta</taxon>
        <taxon>Embryophyta</taxon>
        <taxon>Tracheophyta</taxon>
        <taxon>Spermatophyta</taxon>
        <taxon>Magnoliopsida</taxon>
        <taxon>eudicotyledons</taxon>
        <taxon>Gunneridae</taxon>
        <taxon>Pentapetalae</taxon>
        <taxon>asterids</taxon>
        <taxon>campanulids</taxon>
        <taxon>Asterales</taxon>
        <taxon>Asteraceae</taxon>
        <taxon>Asteroideae</taxon>
        <taxon>Heliantheae alliance</taxon>
        <taxon>Heliantheae</taxon>
        <taxon>Helianthus</taxon>
    </lineage>
</organism>
<dbReference type="OrthoDB" id="434393at2759"/>
<dbReference type="PANTHER" id="PTHR12290">
    <property type="entry name" value="CORNICHON-RELATED"/>
    <property type="match status" value="1"/>
</dbReference>
<proteinExistence type="inferred from homology"/>
<evidence type="ECO:0000256" key="4">
    <source>
        <dbReference type="ARBA" id="ARBA00022989"/>
    </source>
</evidence>
<dbReference type="GO" id="GO:0016192">
    <property type="term" value="P:vesicle-mediated transport"/>
    <property type="evidence" value="ECO:0007669"/>
    <property type="project" value="InterPro"/>
</dbReference>
<dbReference type="EMBL" id="CM007894">
    <property type="protein sequence ID" value="OTG24084.1"/>
    <property type="molecule type" value="Genomic_DNA"/>
</dbReference>
<dbReference type="GO" id="GO:0016020">
    <property type="term" value="C:membrane"/>
    <property type="evidence" value="ECO:0007669"/>
    <property type="project" value="UniProtKB-SubCell"/>
</dbReference>
<feature type="transmembrane region" description="Helical" evidence="6">
    <location>
        <begin position="47"/>
        <end position="67"/>
    </location>
</feature>
<dbReference type="InterPro" id="IPR003377">
    <property type="entry name" value="Cornichon"/>
</dbReference>
<keyword evidence="3 6" id="KW-0812">Transmembrane</keyword>
<evidence type="ECO:0000313" key="9">
    <source>
        <dbReference type="Proteomes" id="UP000215914"/>
    </source>
</evidence>
<dbReference type="Pfam" id="PF03311">
    <property type="entry name" value="Cornichon"/>
    <property type="match status" value="1"/>
</dbReference>
<keyword evidence="9" id="KW-1185">Reference proteome</keyword>
<evidence type="ECO:0000256" key="3">
    <source>
        <dbReference type="ARBA" id="ARBA00022692"/>
    </source>
</evidence>
<evidence type="ECO:0000256" key="2">
    <source>
        <dbReference type="ARBA" id="ARBA00010095"/>
    </source>
</evidence>
<dbReference type="STRING" id="4232.A0A251ULV4"/>
<evidence type="ECO:0000313" key="7">
    <source>
        <dbReference type="EMBL" id="KAF5804336.1"/>
    </source>
</evidence>
<accession>A0A251ULV4</accession>
<feature type="transmembrane region" description="Helical" evidence="6">
    <location>
        <begin position="113"/>
        <end position="135"/>
    </location>
</feature>
<protein>
    <submittedName>
        <fullName evidence="8">Putative cornichon</fullName>
    </submittedName>
</protein>
<name>A0A251ULV4_HELAN</name>
<dbReference type="SMART" id="SM01398">
    <property type="entry name" value="Cornichon"/>
    <property type="match status" value="1"/>
</dbReference>
<keyword evidence="4 6" id="KW-1133">Transmembrane helix</keyword>
<feature type="transmembrane region" description="Helical" evidence="6">
    <location>
        <begin position="73"/>
        <end position="92"/>
    </location>
</feature>
<dbReference type="Proteomes" id="UP000215914">
    <property type="component" value="Chromosome 5"/>
</dbReference>
<keyword evidence="5 6" id="KW-0472">Membrane</keyword>
<gene>
    <name evidence="8" type="ORF">HannXRQ_Chr05g0132751</name>
    <name evidence="7" type="ORF">HanXRQr2_Chr05g0195891</name>
</gene>
<reference evidence="8" key="2">
    <citation type="submission" date="2017-02" db="EMBL/GenBank/DDBJ databases">
        <title>Sunflower complete genome.</title>
        <authorList>
            <person name="Langlade N."/>
            <person name="Munos S."/>
        </authorList>
    </citation>
    <scope>NUCLEOTIDE SEQUENCE [LARGE SCALE GENOMIC DNA]</scope>
    <source>
        <tissue evidence="8">Leaves</tissue>
    </source>
</reference>